<accession>A0AAV6V4X0</accession>
<keyword evidence="4" id="KW-1185">Reference proteome</keyword>
<comment type="caution">
    <text evidence="3">The sequence shown here is derived from an EMBL/GenBank/DDBJ whole genome shotgun (WGS) entry which is preliminary data.</text>
</comment>
<proteinExistence type="predicted"/>
<dbReference type="PANTHER" id="PTHR10337:SF6">
    <property type="entry name" value="CENTROSOMAL PROTEIN OF 152 KDA"/>
    <property type="match status" value="1"/>
</dbReference>
<protein>
    <submittedName>
        <fullName evidence="3">Uncharacterized protein</fullName>
    </submittedName>
</protein>
<feature type="coiled-coil region" evidence="1">
    <location>
        <begin position="870"/>
        <end position="929"/>
    </location>
</feature>
<dbReference type="Proteomes" id="UP000827092">
    <property type="component" value="Unassembled WGS sequence"/>
</dbReference>
<name>A0AAV6V4X0_9ARAC</name>
<feature type="coiled-coil region" evidence="1">
    <location>
        <begin position="462"/>
        <end position="640"/>
    </location>
</feature>
<evidence type="ECO:0000313" key="4">
    <source>
        <dbReference type="Proteomes" id="UP000827092"/>
    </source>
</evidence>
<feature type="compositionally biased region" description="Acidic residues" evidence="2">
    <location>
        <begin position="42"/>
        <end position="57"/>
    </location>
</feature>
<dbReference type="GO" id="GO:0005813">
    <property type="term" value="C:centrosome"/>
    <property type="evidence" value="ECO:0007669"/>
    <property type="project" value="TreeGrafter"/>
</dbReference>
<keyword evidence="1" id="KW-0175">Coiled coil</keyword>
<feature type="region of interest" description="Disordered" evidence="2">
    <location>
        <begin position="37"/>
        <end position="117"/>
    </location>
</feature>
<feature type="compositionally biased region" description="Basic and acidic residues" evidence="2">
    <location>
        <begin position="62"/>
        <end position="74"/>
    </location>
</feature>
<evidence type="ECO:0000256" key="1">
    <source>
        <dbReference type="SAM" id="Coils"/>
    </source>
</evidence>
<feature type="coiled-coil region" evidence="1">
    <location>
        <begin position="740"/>
        <end position="834"/>
    </location>
</feature>
<organism evidence="3 4">
    <name type="scientific">Oedothorax gibbosus</name>
    <dbReference type="NCBI Taxonomy" id="931172"/>
    <lineage>
        <taxon>Eukaryota</taxon>
        <taxon>Metazoa</taxon>
        <taxon>Ecdysozoa</taxon>
        <taxon>Arthropoda</taxon>
        <taxon>Chelicerata</taxon>
        <taxon>Arachnida</taxon>
        <taxon>Araneae</taxon>
        <taxon>Araneomorphae</taxon>
        <taxon>Entelegynae</taxon>
        <taxon>Araneoidea</taxon>
        <taxon>Linyphiidae</taxon>
        <taxon>Erigoninae</taxon>
        <taxon>Oedothorax</taxon>
    </lineage>
</organism>
<dbReference type="PANTHER" id="PTHR10337">
    <property type="entry name" value="SHC TRANSFORMING PROTEIN"/>
    <property type="match status" value="1"/>
</dbReference>
<feature type="coiled-coil region" evidence="1">
    <location>
        <begin position="672"/>
        <end position="699"/>
    </location>
</feature>
<evidence type="ECO:0000256" key="2">
    <source>
        <dbReference type="SAM" id="MobiDB-lite"/>
    </source>
</evidence>
<dbReference type="EMBL" id="JAFNEN010000175">
    <property type="protein sequence ID" value="KAG8190743.1"/>
    <property type="molecule type" value="Genomic_DNA"/>
</dbReference>
<dbReference type="GO" id="GO:0007099">
    <property type="term" value="P:centriole replication"/>
    <property type="evidence" value="ECO:0007669"/>
    <property type="project" value="TreeGrafter"/>
</dbReference>
<reference evidence="3 4" key="1">
    <citation type="journal article" date="2022" name="Nat. Ecol. Evol.">
        <title>A masculinizing supergene underlies an exaggerated male reproductive morph in a spider.</title>
        <authorList>
            <person name="Hendrickx F."/>
            <person name="De Corte Z."/>
            <person name="Sonet G."/>
            <person name="Van Belleghem S.M."/>
            <person name="Kostlbacher S."/>
            <person name="Vangestel C."/>
        </authorList>
    </citation>
    <scope>NUCLEOTIDE SEQUENCE [LARGE SCALE GENOMIC DNA]</scope>
    <source>
        <strain evidence="3">W744_W776</strain>
    </source>
</reference>
<dbReference type="AlphaFoldDB" id="A0AAV6V4X0"/>
<feature type="region of interest" description="Disordered" evidence="2">
    <location>
        <begin position="1053"/>
        <end position="1081"/>
    </location>
</feature>
<feature type="region of interest" description="Disordered" evidence="2">
    <location>
        <begin position="424"/>
        <end position="444"/>
    </location>
</feature>
<gene>
    <name evidence="3" type="ORF">JTE90_024874</name>
</gene>
<feature type="compositionally biased region" description="Polar residues" evidence="2">
    <location>
        <begin position="75"/>
        <end position="89"/>
    </location>
</feature>
<evidence type="ECO:0000313" key="3">
    <source>
        <dbReference type="EMBL" id="KAG8190743.1"/>
    </source>
</evidence>
<dbReference type="InterPro" id="IPR051235">
    <property type="entry name" value="CEP152/SHC-Transforming"/>
</dbReference>
<sequence>MDDSTSISAVPFNVNNAEEAVLADAAKYKKQVEQMIDLHDFSDDEEEDDCSESEDESNCNSKRSDQENSRRHSEQSNLTDYSQHSLDSQHSWREGSNEQCQHSYQTRTPGASEVPSDIEDGLRSEVQHVNGHSSFSGSPKHSGLQERSYVNGDVSDEKYPVNGYLSQAKIAELQEECRYFKHLYDSKCDELKQVKQSEQMCQNDAEQQKHIFEQKLELINVEKEGLLQHLQTVQTLVSNYESKNKDLLDKVSSLEGQIADAIDTKHEALAKLESSELTVHSLEKQLRELQRTESRSRVHDNNDRILEDLKVRHQKEVLQYKENIDDLQKQLSMKIQFANNLTEEYSEMQQSCQRILQEKNELLIEMEKIQGKYHLLLKNDTVEELNSLKVQVQRLQDENRTMHKQKEALKEDIKTLKAELRDSETLRKLPLPTKSNPNEDLSDGRQKELNLKQELENSLINVQNLRWENSDLKKLLKDSENEHAQMLERLKLYKQQIEESEEKIKYLEEKLKHLSANEPISKSSQENKIKSLEKELQLLRKDSHDMTKKLKEATSNEKFLREHNEELTKKIKEMMQKHLEEKQKSVEQCREKYLELHENVLSKEKERFAAKAEEELREACSKYENEITSLQKRNASLSEKLCELKTQNVALQQGNQNLLRKLDEVPVHKDREEVEKELRADYEKQLKQMKEHFIKQKDEDVERCLKTEIERAQTDWANSKMVDIKNYVETTKQRLDEEFQKCLEKERNNFNQELRTEKRKLEDEFNQKLQNLMMQHDKEKSEQRAQLNQDLQSQWLKERALLKENYEKEAMHLQQQLEYKLSLAERELKYLREKLSSSSESQKEIEKIKDDHLQKQMLFNQEKAQLLSSEAALNENLKALVETEKRLRKKLLKYERHTAAIKKKHLEEVAHLQSQLSDLQKLCEEKQSQLREQFLKMGEKFRKTSTSCETQTEEDIVSKNIALSMETKFFKCLENISDEIRLYLIKSNTRKAERFQSALQLYHQQMNSKNLQDISNDIRSFTPTIIIPKASTRTVSSTSSRDTFASSQEFRNGRHTNSQDFHNGKFTTSTPGVFHSSNKKQVSSELITNKNLSPGKCNSSPNLSAHTIPKTVPSFSQNSDLFKNYFTSIYKNCTPAMDRGDVSSFPKKVAFSNGHSLPNGKDVELGDDSGDISYDFIPTNIRADVGGPGKFQNGGLFGTGNF</sequence>
<feature type="compositionally biased region" description="Polar residues" evidence="2">
    <location>
        <begin position="1055"/>
        <end position="1081"/>
    </location>
</feature>
<feature type="compositionally biased region" description="Polar residues" evidence="2">
    <location>
        <begin position="97"/>
        <end position="109"/>
    </location>
</feature>